<evidence type="ECO:0000313" key="3">
    <source>
        <dbReference type="EMBL" id="GAC70102.1"/>
    </source>
</evidence>
<name>M0QRG2_9ACTN</name>
<dbReference type="EMBL" id="BANX01000032">
    <property type="protein sequence ID" value="GAC70102.1"/>
    <property type="molecule type" value="Genomic_DNA"/>
</dbReference>
<protein>
    <recommendedName>
        <fullName evidence="5">DUF4247 domain-containing protein</fullName>
    </recommendedName>
</protein>
<evidence type="ECO:0000313" key="4">
    <source>
        <dbReference type="Proteomes" id="UP000011666"/>
    </source>
</evidence>
<keyword evidence="2" id="KW-0812">Transmembrane</keyword>
<organism evidence="3 4">
    <name type="scientific">Gordonia soli NBRC 108243</name>
    <dbReference type="NCBI Taxonomy" id="1223545"/>
    <lineage>
        <taxon>Bacteria</taxon>
        <taxon>Bacillati</taxon>
        <taxon>Actinomycetota</taxon>
        <taxon>Actinomycetes</taxon>
        <taxon>Mycobacteriales</taxon>
        <taxon>Gordoniaceae</taxon>
        <taxon>Gordonia</taxon>
    </lineage>
</organism>
<keyword evidence="4" id="KW-1185">Reference proteome</keyword>
<dbReference type="OrthoDB" id="5186368at2"/>
<evidence type="ECO:0000256" key="1">
    <source>
        <dbReference type="SAM" id="MobiDB-lite"/>
    </source>
</evidence>
<dbReference type="Pfam" id="PF14042">
    <property type="entry name" value="DUF4247"/>
    <property type="match status" value="1"/>
</dbReference>
<keyword evidence="2" id="KW-0472">Membrane</keyword>
<dbReference type="InterPro" id="IPR025341">
    <property type="entry name" value="DUF4247"/>
</dbReference>
<accession>M0QRG2</accession>
<feature type="compositionally biased region" description="Pro residues" evidence="1">
    <location>
        <begin position="1"/>
        <end position="47"/>
    </location>
</feature>
<feature type="transmembrane region" description="Helical" evidence="2">
    <location>
        <begin position="66"/>
        <end position="88"/>
    </location>
</feature>
<evidence type="ECO:0000256" key="2">
    <source>
        <dbReference type="SAM" id="Phobius"/>
    </source>
</evidence>
<reference evidence="3 4" key="1">
    <citation type="submission" date="2013-01" db="EMBL/GenBank/DDBJ databases">
        <title>Whole genome shotgun sequence of Gordonia soli NBRC 108243.</title>
        <authorList>
            <person name="Isaki-Nakamura S."/>
            <person name="Hosoyama A."/>
            <person name="Tsuchikane K."/>
            <person name="Ando Y."/>
            <person name="Baba S."/>
            <person name="Ohji S."/>
            <person name="Hamada M."/>
            <person name="Tamura T."/>
            <person name="Yamazoe A."/>
            <person name="Yamazaki S."/>
            <person name="Fujita N."/>
        </authorList>
    </citation>
    <scope>NUCLEOTIDE SEQUENCE [LARGE SCALE GENOMIC DNA]</scope>
    <source>
        <strain evidence="3 4">NBRC 108243</strain>
    </source>
</reference>
<keyword evidence="2" id="KW-1133">Transmembrane helix</keyword>
<dbReference type="eggNOG" id="ENOG503319D">
    <property type="taxonomic scope" value="Bacteria"/>
</dbReference>
<gene>
    <name evidence="3" type="ORF">GS4_32_00460</name>
</gene>
<dbReference type="Proteomes" id="UP000011666">
    <property type="component" value="Unassembled WGS sequence"/>
</dbReference>
<proteinExistence type="predicted"/>
<dbReference type="AlphaFoldDB" id="M0QRG2"/>
<dbReference type="RefSeq" id="WP_007623836.1">
    <property type="nucleotide sequence ID" value="NZ_BANX01000032.1"/>
</dbReference>
<dbReference type="STRING" id="1223545.GS4_32_00460"/>
<evidence type="ECO:0008006" key="5">
    <source>
        <dbReference type="Google" id="ProtNLM"/>
    </source>
</evidence>
<sequence length="220" mass="22152">MTQGPPFGPPGPPPPAGPPPGGPPTGGPPFGNPPPGGPPPSGPPPGRGPGGADDDPGRGLRRIRNIIIGVIAAVAVLALVGTCSVKAFGGGNGTSVRNYISSNYQRDTGLDEGDVDAYVADGSPASVASTLAGVESPTDRRNGDSRQAGNVAGTQFLQYPDYLVALFPYAANKTRVMLSRDYRSGYNHYHSYVGGFWVPTPSYSGSGSGYRGGGSGGGGK</sequence>
<feature type="region of interest" description="Disordered" evidence="1">
    <location>
        <begin position="1"/>
        <end position="58"/>
    </location>
</feature>
<comment type="caution">
    <text evidence="3">The sequence shown here is derived from an EMBL/GenBank/DDBJ whole genome shotgun (WGS) entry which is preliminary data.</text>
</comment>